<proteinExistence type="predicted"/>
<accession>A0A443PWA2</accession>
<reference evidence="1 2" key="1">
    <citation type="journal article" date="2019" name="Nat. Plants">
        <title>Stout camphor tree genome fills gaps in understanding of flowering plant genome evolution.</title>
        <authorList>
            <person name="Chaw S.M."/>
            <person name="Liu Y.C."/>
            <person name="Wu Y.W."/>
            <person name="Wang H.Y."/>
            <person name="Lin C.I."/>
            <person name="Wu C.S."/>
            <person name="Ke H.M."/>
            <person name="Chang L.Y."/>
            <person name="Hsu C.Y."/>
            <person name="Yang H.T."/>
            <person name="Sudianto E."/>
            <person name="Hsu M.H."/>
            <person name="Wu K.P."/>
            <person name="Wang L.N."/>
            <person name="Leebens-Mack J.H."/>
            <person name="Tsai I.J."/>
        </authorList>
    </citation>
    <scope>NUCLEOTIDE SEQUENCE [LARGE SCALE GENOMIC DNA]</scope>
    <source>
        <strain evidence="2">cv. Chaw 1501</strain>
        <tissue evidence="1">Young leaves</tissue>
    </source>
</reference>
<protein>
    <submittedName>
        <fullName evidence="1">Uncharacterized protein</fullName>
    </submittedName>
</protein>
<dbReference type="EMBL" id="QPKB01000011">
    <property type="protein sequence ID" value="RWR95023.1"/>
    <property type="molecule type" value="Genomic_DNA"/>
</dbReference>
<sequence>MLAPEQKTETNIIMILGVAIDSVRRKRSTTSPKWERSGHGFRSKKEVYNFSQMGEVPRYKLKPKSEESNVVVHSVVVLRVLCWFSSGGGSNQQPIPSNIEGLETIFNLEKKAARRTHQAEKDREEK</sequence>
<dbReference type="Proteomes" id="UP000283530">
    <property type="component" value="Unassembled WGS sequence"/>
</dbReference>
<name>A0A443PWA2_9MAGN</name>
<gene>
    <name evidence="1" type="ORF">CKAN_02434400</name>
</gene>
<keyword evidence="2" id="KW-1185">Reference proteome</keyword>
<comment type="caution">
    <text evidence="1">The sequence shown here is derived from an EMBL/GenBank/DDBJ whole genome shotgun (WGS) entry which is preliminary data.</text>
</comment>
<evidence type="ECO:0000313" key="2">
    <source>
        <dbReference type="Proteomes" id="UP000283530"/>
    </source>
</evidence>
<organism evidence="1 2">
    <name type="scientific">Cinnamomum micranthum f. kanehirae</name>
    <dbReference type="NCBI Taxonomy" id="337451"/>
    <lineage>
        <taxon>Eukaryota</taxon>
        <taxon>Viridiplantae</taxon>
        <taxon>Streptophyta</taxon>
        <taxon>Embryophyta</taxon>
        <taxon>Tracheophyta</taxon>
        <taxon>Spermatophyta</taxon>
        <taxon>Magnoliopsida</taxon>
        <taxon>Magnoliidae</taxon>
        <taxon>Laurales</taxon>
        <taxon>Lauraceae</taxon>
        <taxon>Cinnamomum</taxon>
    </lineage>
</organism>
<evidence type="ECO:0000313" key="1">
    <source>
        <dbReference type="EMBL" id="RWR95023.1"/>
    </source>
</evidence>
<dbReference type="AlphaFoldDB" id="A0A443PWA2"/>